<evidence type="ECO:0000256" key="5">
    <source>
        <dbReference type="ARBA" id="ARBA00022679"/>
    </source>
</evidence>
<keyword evidence="3 19" id="KW-0963">Cytoplasm</keyword>
<dbReference type="PANTHER" id="PTHR43209:SF1">
    <property type="entry name" value="TRNA SULFURTRANSFERASE"/>
    <property type="match status" value="1"/>
</dbReference>
<keyword evidence="22" id="KW-1185">Reference proteome</keyword>
<evidence type="ECO:0000256" key="7">
    <source>
        <dbReference type="ARBA" id="ARBA00022840"/>
    </source>
</evidence>
<dbReference type="CDD" id="cd11716">
    <property type="entry name" value="THUMP_ThiI"/>
    <property type="match status" value="1"/>
</dbReference>
<evidence type="ECO:0000313" key="21">
    <source>
        <dbReference type="EMBL" id="GFR37434.1"/>
    </source>
</evidence>
<comment type="function">
    <text evidence="12 19">Catalyzes the ATP-dependent transfer of a sulfur to tRNA to produce 4-thiouridine in position 8 of tRNAs, which functions as a near-UV photosensor. Also catalyzes the transfer of sulfur to the sulfur carrier protein ThiS, forming ThiS-thiocarboxylate. This is a step in the synthesis of thiazole, in the thiamine biosynthesis pathway. The sulfur is donated as persulfide by IscS.</text>
</comment>
<evidence type="ECO:0000259" key="20">
    <source>
        <dbReference type="PROSITE" id="PS51165"/>
    </source>
</evidence>
<dbReference type="RefSeq" id="WP_200965715.1">
    <property type="nucleotide sequence ID" value="NZ_BMAQ01000005.1"/>
</dbReference>
<keyword evidence="8 19" id="KW-0694">RNA-binding</keyword>
<comment type="catalytic activity">
    <reaction evidence="10 19">
        <text>[ThiI sulfur-carrier protein]-S-sulfanyl-L-cysteine + a uridine in tRNA + 2 reduced [2Fe-2S]-[ferredoxin] + ATP + H(+) = [ThiI sulfur-carrier protein]-L-cysteine + a 4-thiouridine in tRNA + 2 oxidized [2Fe-2S]-[ferredoxin] + AMP + diphosphate</text>
        <dbReference type="Rhea" id="RHEA:24176"/>
        <dbReference type="Rhea" id="RHEA-COMP:10000"/>
        <dbReference type="Rhea" id="RHEA-COMP:10001"/>
        <dbReference type="Rhea" id="RHEA-COMP:13337"/>
        <dbReference type="Rhea" id="RHEA-COMP:13338"/>
        <dbReference type="Rhea" id="RHEA-COMP:13339"/>
        <dbReference type="Rhea" id="RHEA-COMP:13340"/>
        <dbReference type="ChEBI" id="CHEBI:15378"/>
        <dbReference type="ChEBI" id="CHEBI:29950"/>
        <dbReference type="ChEBI" id="CHEBI:30616"/>
        <dbReference type="ChEBI" id="CHEBI:33019"/>
        <dbReference type="ChEBI" id="CHEBI:33737"/>
        <dbReference type="ChEBI" id="CHEBI:33738"/>
        <dbReference type="ChEBI" id="CHEBI:61963"/>
        <dbReference type="ChEBI" id="CHEBI:65315"/>
        <dbReference type="ChEBI" id="CHEBI:136798"/>
        <dbReference type="ChEBI" id="CHEBI:456215"/>
        <dbReference type="EC" id="2.8.1.4"/>
    </reaction>
</comment>
<dbReference type="GO" id="GO:0140741">
    <property type="term" value="F:tRNA-uracil-4 sulfurtransferase activity"/>
    <property type="evidence" value="ECO:0007669"/>
    <property type="project" value="UniProtKB-EC"/>
</dbReference>
<comment type="subcellular location">
    <subcellularLocation>
        <location evidence="1 19">Cytoplasm</location>
    </subcellularLocation>
</comment>
<dbReference type="CDD" id="cd01712">
    <property type="entry name" value="PPase_ThiI"/>
    <property type="match status" value="1"/>
</dbReference>
<dbReference type="InterPro" id="IPR014729">
    <property type="entry name" value="Rossmann-like_a/b/a_fold"/>
</dbReference>
<keyword evidence="5 19" id="KW-0808">Transferase</keyword>
<evidence type="ECO:0000256" key="14">
    <source>
        <dbReference type="ARBA" id="ARBA00066827"/>
    </source>
</evidence>
<dbReference type="HAMAP" id="MF_00021">
    <property type="entry name" value="ThiI"/>
    <property type="match status" value="1"/>
</dbReference>
<dbReference type="GO" id="GO:0004810">
    <property type="term" value="F:CCA tRNA nucleotidyltransferase activity"/>
    <property type="evidence" value="ECO:0007669"/>
    <property type="project" value="InterPro"/>
</dbReference>
<evidence type="ECO:0000313" key="22">
    <source>
        <dbReference type="Proteomes" id="UP000654993"/>
    </source>
</evidence>
<evidence type="ECO:0000256" key="15">
    <source>
        <dbReference type="ARBA" id="ARBA00071867"/>
    </source>
</evidence>
<dbReference type="Gene3D" id="3.40.50.620">
    <property type="entry name" value="HUPs"/>
    <property type="match status" value="1"/>
</dbReference>
<dbReference type="Pfam" id="PF22025">
    <property type="entry name" value="ThiI_fer"/>
    <property type="match status" value="1"/>
</dbReference>
<dbReference type="InterPro" id="IPR050102">
    <property type="entry name" value="tRNA_sulfurtransferase_ThiI"/>
</dbReference>
<dbReference type="Pfam" id="PF02926">
    <property type="entry name" value="THUMP"/>
    <property type="match status" value="1"/>
</dbReference>
<dbReference type="InterPro" id="IPR004114">
    <property type="entry name" value="THUMP_dom"/>
</dbReference>
<evidence type="ECO:0000256" key="11">
    <source>
        <dbReference type="ARBA" id="ARBA00052330"/>
    </source>
</evidence>
<gene>
    <name evidence="19 21" type="primary">thiI</name>
    <name evidence="21" type="ORF">PRECH8_07300</name>
</gene>
<evidence type="ECO:0000256" key="18">
    <source>
        <dbReference type="ARBA" id="ARBA00080570"/>
    </source>
</evidence>
<dbReference type="GO" id="GO:0000049">
    <property type="term" value="F:tRNA binding"/>
    <property type="evidence" value="ECO:0007669"/>
    <property type="project" value="UniProtKB-UniRule"/>
</dbReference>
<feature type="binding site" evidence="19">
    <location>
        <begin position="183"/>
        <end position="184"/>
    </location>
    <ligand>
        <name>ATP</name>
        <dbReference type="ChEBI" id="CHEBI:30616"/>
    </ligand>
</feature>
<evidence type="ECO:0000256" key="1">
    <source>
        <dbReference type="ARBA" id="ARBA00004496"/>
    </source>
</evidence>
<accession>A0A916QEE5</accession>
<evidence type="ECO:0000256" key="2">
    <source>
        <dbReference type="ARBA" id="ARBA00004948"/>
    </source>
</evidence>
<organism evidence="21 22">
    <name type="scientific">Insulibacter thermoxylanivorax</name>
    <dbReference type="NCBI Taxonomy" id="2749268"/>
    <lineage>
        <taxon>Bacteria</taxon>
        <taxon>Bacillati</taxon>
        <taxon>Bacillota</taxon>
        <taxon>Bacilli</taxon>
        <taxon>Bacillales</taxon>
        <taxon>Paenibacillaceae</taxon>
        <taxon>Insulibacter</taxon>
    </lineage>
</organism>
<evidence type="ECO:0000256" key="9">
    <source>
        <dbReference type="ARBA" id="ARBA00022977"/>
    </source>
</evidence>
<dbReference type="PROSITE" id="PS51165">
    <property type="entry name" value="THUMP"/>
    <property type="match status" value="1"/>
</dbReference>
<feature type="binding site" evidence="19">
    <location>
        <position position="265"/>
    </location>
    <ligand>
        <name>ATP</name>
        <dbReference type="ChEBI" id="CHEBI:30616"/>
    </ligand>
</feature>
<dbReference type="FunFam" id="3.40.50.620:FF:000053">
    <property type="entry name" value="Probable tRNA sulfurtransferase"/>
    <property type="match status" value="1"/>
</dbReference>
<feature type="binding site" evidence="19">
    <location>
        <begin position="208"/>
        <end position="209"/>
    </location>
    <ligand>
        <name>ATP</name>
        <dbReference type="ChEBI" id="CHEBI:30616"/>
    </ligand>
</feature>
<comment type="caution">
    <text evidence="21">The sequence shown here is derived from an EMBL/GenBank/DDBJ whole genome shotgun (WGS) entry which is preliminary data.</text>
</comment>
<proteinExistence type="inferred from homology"/>
<evidence type="ECO:0000256" key="3">
    <source>
        <dbReference type="ARBA" id="ARBA00022490"/>
    </source>
</evidence>
<dbReference type="InterPro" id="IPR049962">
    <property type="entry name" value="THUMP_ThiI"/>
</dbReference>
<keyword evidence="6 19" id="KW-0547">Nucleotide-binding</keyword>
<dbReference type="Gene3D" id="3.30.2130.30">
    <property type="match status" value="1"/>
</dbReference>
<name>A0A916QEE5_9BACL</name>
<comment type="catalytic activity">
    <reaction evidence="11 19">
        <text>[ThiS sulfur-carrier protein]-C-terminal Gly-Gly-AMP + S-sulfanyl-L-cysteinyl-[cysteine desulfurase] + AH2 = [ThiS sulfur-carrier protein]-C-terminal-Gly-aminoethanethioate + L-cysteinyl-[cysteine desulfurase] + A + AMP + 2 H(+)</text>
        <dbReference type="Rhea" id="RHEA:43340"/>
        <dbReference type="Rhea" id="RHEA-COMP:12157"/>
        <dbReference type="Rhea" id="RHEA-COMP:12158"/>
        <dbReference type="Rhea" id="RHEA-COMP:12910"/>
        <dbReference type="Rhea" id="RHEA-COMP:19908"/>
        <dbReference type="ChEBI" id="CHEBI:13193"/>
        <dbReference type="ChEBI" id="CHEBI:15378"/>
        <dbReference type="ChEBI" id="CHEBI:17499"/>
        <dbReference type="ChEBI" id="CHEBI:29950"/>
        <dbReference type="ChEBI" id="CHEBI:61963"/>
        <dbReference type="ChEBI" id="CHEBI:90618"/>
        <dbReference type="ChEBI" id="CHEBI:232372"/>
        <dbReference type="ChEBI" id="CHEBI:456215"/>
    </reaction>
</comment>
<comment type="pathway">
    <text evidence="2 19">Cofactor biosynthesis; thiamine diphosphate biosynthesis.</text>
</comment>
<dbReference type="GO" id="GO:0005524">
    <property type="term" value="F:ATP binding"/>
    <property type="evidence" value="ECO:0007669"/>
    <property type="project" value="UniProtKB-UniRule"/>
</dbReference>
<evidence type="ECO:0000256" key="16">
    <source>
        <dbReference type="ARBA" id="ARBA00075337"/>
    </source>
</evidence>
<evidence type="ECO:0000256" key="13">
    <source>
        <dbReference type="ARBA" id="ARBA00061472"/>
    </source>
</evidence>
<evidence type="ECO:0000256" key="8">
    <source>
        <dbReference type="ARBA" id="ARBA00022884"/>
    </source>
</evidence>
<evidence type="ECO:0000256" key="12">
    <source>
        <dbReference type="ARBA" id="ARBA00058382"/>
    </source>
</evidence>
<comment type="similarity">
    <text evidence="13 19">Belongs to the ThiI family.</text>
</comment>
<dbReference type="InterPro" id="IPR054173">
    <property type="entry name" value="ThiI_fer"/>
</dbReference>
<dbReference type="InterPro" id="IPR003720">
    <property type="entry name" value="tRNA_STrfase"/>
</dbReference>
<dbReference type="EMBL" id="BMAQ01000005">
    <property type="protein sequence ID" value="GFR37434.1"/>
    <property type="molecule type" value="Genomic_DNA"/>
</dbReference>
<sequence>MQPELILLRFGELTLKGRNRSRFEDMVISHIRKLTGDYSEIRIVKTYGRVYIQLNGAPYEGVAQQLKKVFGLRSFSPVMRAELELADIQRTALQVMQNLPEKPRTFKVISRRSYKQFEYTSMELNRHVSGYVLSRTPDLKVDVHEPDVELWVEVRQEGVYVFSEIVYGLGGFPYGSNGKAMLMLSGGIDSPVAGWLAMKRGLRIEAVHFHSYPYTSERAKQKVIELTRKLSTYAKEIRLHLVPFTEIQVGFKEEAPERLLVTLMRRAMFRITEQLAVRNDALAIVTGESLGQVASQTLKSLNTIERAVAIPVLRPLITMDKLDIIRIAEEIDTYKISILPYEDCCTIFQPRSPSTHPNLELVEKIERGLPWLDERIAEAVEHTELMVISEEAETSELDDLF</sequence>
<dbReference type="SUPFAM" id="SSF52402">
    <property type="entry name" value="Adenine nucleotide alpha hydrolases-like"/>
    <property type="match status" value="1"/>
</dbReference>
<evidence type="ECO:0000256" key="19">
    <source>
        <dbReference type="HAMAP-Rule" id="MF_00021"/>
    </source>
</evidence>
<feature type="binding site" evidence="19">
    <location>
        <position position="287"/>
    </location>
    <ligand>
        <name>ATP</name>
        <dbReference type="ChEBI" id="CHEBI:30616"/>
    </ligand>
</feature>
<dbReference type="GO" id="GO:0052837">
    <property type="term" value="P:thiazole biosynthetic process"/>
    <property type="evidence" value="ECO:0007669"/>
    <property type="project" value="TreeGrafter"/>
</dbReference>
<dbReference type="PANTHER" id="PTHR43209">
    <property type="entry name" value="TRNA SULFURTRANSFERASE"/>
    <property type="match status" value="1"/>
</dbReference>
<keyword evidence="9 19" id="KW-0784">Thiamine biosynthesis</keyword>
<dbReference type="NCBIfam" id="TIGR00342">
    <property type="entry name" value="tRNA uracil 4-sulfurtransferase ThiI"/>
    <property type="match status" value="1"/>
</dbReference>
<keyword evidence="4 19" id="KW-0820">tRNA-binding</keyword>
<dbReference type="GO" id="GO:0009229">
    <property type="term" value="P:thiamine diphosphate biosynthetic process"/>
    <property type="evidence" value="ECO:0007669"/>
    <property type="project" value="UniProtKB-UniRule"/>
</dbReference>
<reference evidence="21" key="2">
    <citation type="journal article" date="2021" name="Data Brief">
        <title>Draft genome sequence data of the facultative, thermophilic, xylanolytic bacterium Paenibacillus sp. strain DA-C8.</title>
        <authorList>
            <person name="Chhe C."/>
            <person name="Uke A."/>
            <person name="Baramee S."/>
            <person name="Ungkulpasvich U."/>
            <person name="Tachaapaikoon C."/>
            <person name="Pason P."/>
            <person name="Waeonukul R."/>
            <person name="Ratanakhanokchai K."/>
            <person name="Kosugi A."/>
        </authorList>
    </citation>
    <scope>NUCLEOTIDE SEQUENCE</scope>
    <source>
        <strain evidence="21">DA-C8</strain>
    </source>
</reference>
<evidence type="ECO:0000256" key="4">
    <source>
        <dbReference type="ARBA" id="ARBA00022555"/>
    </source>
</evidence>
<dbReference type="GO" id="GO:0005829">
    <property type="term" value="C:cytosol"/>
    <property type="evidence" value="ECO:0007669"/>
    <property type="project" value="TreeGrafter"/>
</dbReference>
<dbReference type="Pfam" id="PF02568">
    <property type="entry name" value="ThiI"/>
    <property type="match status" value="1"/>
</dbReference>
<feature type="domain" description="THUMP" evidence="20">
    <location>
        <begin position="60"/>
        <end position="165"/>
    </location>
</feature>
<evidence type="ECO:0000256" key="6">
    <source>
        <dbReference type="ARBA" id="ARBA00022741"/>
    </source>
</evidence>
<dbReference type="Proteomes" id="UP000654993">
    <property type="component" value="Unassembled WGS sequence"/>
</dbReference>
<feature type="binding site" evidence="19">
    <location>
        <position position="296"/>
    </location>
    <ligand>
        <name>ATP</name>
        <dbReference type="ChEBI" id="CHEBI:30616"/>
    </ligand>
</feature>
<evidence type="ECO:0000256" key="10">
    <source>
        <dbReference type="ARBA" id="ARBA00050570"/>
    </source>
</evidence>
<dbReference type="EC" id="2.8.1.4" evidence="14 19"/>
<protein>
    <recommendedName>
        <fullName evidence="15 19">Probable tRNA sulfurtransferase</fullName>
        <ecNumber evidence="14 19">2.8.1.4</ecNumber>
    </recommendedName>
    <alternativeName>
        <fullName evidence="16 19">Sulfur carrier protein ThiS sulfurtransferase</fullName>
    </alternativeName>
    <alternativeName>
        <fullName evidence="17 19">Thiamine biosynthesis protein ThiI</fullName>
    </alternativeName>
    <alternativeName>
        <fullName evidence="18 19">tRNA 4-thiouridine synthase</fullName>
    </alternativeName>
</protein>
<dbReference type="GO" id="GO:0002937">
    <property type="term" value="P:tRNA 4-thiouridine biosynthesis"/>
    <property type="evidence" value="ECO:0007669"/>
    <property type="project" value="TreeGrafter"/>
</dbReference>
<dbReference type="GO" id="GO:0009228">
    <property type="term" value="P:thiamine biosynthetic process"/>
    <property type="evidence" value="ECO:0007669"/>
    <property type="project" value="UniProtKB-KW"/>
</dbReference>
<dbReference type="InterPro" id="IPR020536">
    <property type="entry name" value="ThiI_AANH"/>
</dbReference>
<dbReference type="InterPro" id="IPR049961">
    <property type="entry name" value="ThiI_N"/>
</dbReference>
<dbReference type="AlphaFoldDB" id="A0A916QEE5"/>
<keyword evidence="7 19" id="KW-0067">ATP-binding</keyword>
<evidence type="ECO:0000256" key="17">
    <source>
        <dbReference type="ARBA" id="ARBA00077849"/>
    </source>
</evidence>
<dbReference type="SMART" id="SM00981">
    <property type="entry name" value="THUMP"/>
    <property type="match status" value="1"/>
</dbReference>
<dbReference type="SUPFAM" id="SSF143437">
    <property type="entry name" value="THUMP domain-like"/>
    <property type="match status" value="1"/>
</dbReference>
<reference evidence="21" key="1">
    <citation type="submission" date="2020-08" db="EMBL/GenBank/DDBJ databases">
        <authorList>
            <person name="Uke A."/>
            <person name="Chhe C."/>
            <person name="Baramee S."/>
            <person name="Kosugi A."/>
        </authorList>
    </citation>
    <scope>NUCLEOTIDE SEQUENCE</scope>
    <source>
        <strain evidence="21">DA-C8</strain>
    </source>
</reference>